<accession>A0A645FUL2</accession>
<protein>
    <submittedName>
        <fullName evidence="2">Uncharacterized protein</fullName>
    </submittedName>
</protein>
<dbReference type="EMBL" id="VSSQ01064570">
    <property type="protein sequence ID" value="MPN17440.1"/>
    <property type="molecule type" value="Genomic_DNA"/>
</dbReference>
<organism evidence="2">
    <name type="scientific">bioreactor metagenome</name>
    <dbReference type="NCBI Taxonomy" id="1076179"/>
    <lineage>
        <taxon>unclassified sequences</taxon>
        <taxon>metagenomes</taxon>
        <taxon>ecological metagenomes</taxon>
    </lineage>
</organism>
<sequence>MLFARLQGHAVGGVAAGVLGDADDAAGHRADVGFAGGEESRMWATEAHRHAKALSRTQGDVGTEAAGALQQHQCHQVGGDGNHCTARFQRGDRCLQVGDGAVDVGILQQRAENIMLACIRGAAKDQFITEVSGAGAHHIDGLREAGLVDEERVGLGSGDPAGHRHGFGRRGGFVEQ</sequence>
<dbReference type="AlphaFoldDB" id="A0A645FUL2"/>
<gene>
    <name evidence="2" type="ORF">SDC9_164793</name>
</gene>
<proteinExistence type="predicted"/>
<evidence type="ECO:0000256" key="1">
    <source>
        <dbReference type="SAM" id="MobiDB-lite"/>
    </source>
</evidence>
<comment type="caution">
    <text evidence="2">The sequence shown here is derived from an EMBL/GenBank/DDBJ whole genome shotgun (WGS) entry which is preliminary data.</text>
</comment>
<name>A0A645FUL2_9ZZZZ</name>
<reference evidence="2" key="1">
    <citation type="submission" date="2019-08" db="EMBL/GenBank/DDBJ databases">
        <authorList>
            <person name="Kucharzyk K."/>
            <person name="Murdoch R.W."/>
            <person name="Higgins S."/>
            <person name="Loffler F."/>
        </authorList>
    </citation>
    <scope>NUCLEOTIDE SEQUENCE</scope>
</reference>
<feature type="region of interest" description="Disordered" evidence="1">
    <location>
        <begin position="156"/>
        <end position="176"/>
    </location>
</feature>
<evidence type="ECO:0000313" key="2">
    <source>
        <dbReference type="EMBL" id="MPN17440.1"/>
    </source>
</evidence>